<dbReference type="AlphaFoldDB" id="A0A0U5BXZ4"/>
<protein>
    <recommendedName>
        <fullName evidence="1">YdhG-like domain-containing protein</fullName>
    </recommendedName>
</protein>
<proteinExistence type="predicted"/>
<dbReference type="RefSeq" id="WP_096423138.1">
    <property type="nucleotide sequence ID" value="NZ_AP017315.1"/>
</dbReference>
<evidence type="ECO:0000313" key="2">
    <source>
        <dbReference type="EMBL" id="BAU33421.1"/>
    </source>
</evidence>
<evidence type="ECO:0000313" key="3">
    <source>
        <dbReference type="Proteomes" id="UP000218965"/>
    </source>
</evidence>
<reference evidence="3" key="1">
    <citation type="submission" date="2015-12" db="EMBL/GenBank/DDBJ databases">
        <authorList>
            <person name="Shamseldin A."/>
            <person name="Moawad H."/>
            <person name="Abd El-Rahim W.M."/>
            <person name="Sadowsky M.J."/>
        </authorList>
    </citation>
    <scope>NUCLEOTIDE SEQUENCE [LARGE SCALE GENOMIC DNA]</scope>
    <source>
        <strain evidence="3">JAM AC0309</strain>
    </source>
</reference>
<reference evidence="2 3" key="2">
    <citation type="submission" date="2016-01" db="EMBL/GenBank/DDBJ databases">
        <title>Microcella alkaliphila JAM AC0309 whole genome shotgun sequence.</title>
        <authorList>
            <person name="Kurata A."/>
            <person name="Hirose Y."/>
            <person name="Kishimoto N."/>
            <person name="Kobayashi T."/>
        </authorList>
    </citation>
    <scope>NUCLEOTIDE SEQUENCE [LARGE SCALE GENOMIC DNA]</scope>
    <source>
        <strain evidence="2 3">JAM AC0309</strain>
    </source>
</reference>
<dbReference type="Proteomes" id="UP000218965">
    <property type="component" value="Chromosome"/>
</dbReference>
<feature type="domain" description="YdhG-like" evidence="1">
    <location>
        <begin position="26"/>
        <end position="125"/>
    </location>
</feature>
<name>A0A0U5BXZ4_9MICO</name>
<accession>A0A0U5BXZ4</accession>
<dbReference type="InterPro" id="IPR014922">
    <property type="entry name" value="YdhG-like"/>
</dbReference>
<gene>
    <name evidence="2" type="ORF">MalAC0309_2586</name>
</gene>
<organism evidence="2 3">
    <name type="scientific">Microcella alkaliphila</name>
    <dbReference type="NCBI Taxonomy" id="279828"/>
    <lineage>
        <taxon>Bacteria</taxon>
        <taxon>Bacillati</taxon>
        <taxon>Actinomycetota</taxon>
        <taxon>Actinomycetes</taxon>
        <taxon>Micrococcales</taxon>
        <taxon>Microbacteriaceae</taxon>
        <taxon>Microcella</taxon>
    </lineage>
</organism>
<dbReference type="EMBL" id="AP017315">
    <property type="protein sequence ID" value="BAU33421.1"/>
    <property type="molecule type" value="Genomic_DNA"/>
</dbReference>
<dbReference type="OrthoDB" id="5951444at2"/>
<evidence type="ECO:0000259" key="1">
    <source>
        <dbReference type="Pfam" id="PF08818"/>
    </source>
</evidence>
<sequence>MAQKTLPTDVPVEDFLAGLDARRASEGGELVALFRDVTGEEPVMWGPSIIGFGEYEYTYASGHSGVWPKAGFSPRKAELSLYGLQTAEGASELLDRLGPHRRGVDCVYVRRLDAVDQDVLRELVALSWKHYSSH</sequence>
<dbReference type="Pfam" id="PF08818">
    <property type="entry name" value="DUF1801"/>
    <property type="match status" value="1"/>
</dbReference>
<dbReference type="KEGG" id="malk:MalAC0309_2586"/>